<dbReference type="EMBL" id="KN550232">
    <property type="protein sequence ID" value="KHJ94692.1"/>
    <property type="molecule type" value="Genomic_DNA"/>
</dbReference>
<dbReference type="GO" id="GO:0008270">
    <property type="term" value="F:zinc ion binding"/>
    <property type="evidence" value="ECO:0007669"/>
    <property type="project" value="UniProtKB-KW"/>
</dbReference>
<dbReference type="Proteomes" id="UP000053660">
    <property type="component" value="Unassembled WGS sequence"/>
</dbReference>
<dbReference type="Gene3D" id="1.20.920.10">
    <property type="entry name" value="Bromodomain-like"/>
    <property type="match status" value="1"/>
</dbReference>
<evidence type="ECO:0000256" key="10">
    <source>
        <dbReference type="ARBA" id="ARBA00023242"/>
    </source>
</evidence>
<dbReference type="PROSITE" id="PS50982">
    <property type="entry name" value="MBD"/>
    <property type="match status" value="1"/>
</dbReference>
<gene>
    <name evidence="16" type="ORF">OESDEN_05375</name>
</gene>
<dbReference type="Pfam" id="PF00439">
    <property type="entry name" value="Bromodomain"/>
    <property type="match status" value="1"/>
</dbReference>
<dbReference type="SMART" id="SM00249">
    <property type="entry name" value="PHD"/>
    <property type="match status" value="2"/>
</dbReference>
<evidence type="ECO:0000313" key="17">
    <source>
        <dbReference type="Proteomes" id="UP000053660"/>
    </source>
</evidence>
<accession>A0A0B1TFW5</accession>
<dbReference type="InterPro" id="IPR013083">
    <property type="entry name" value="Znf_RING/FYVE/PHD"/>
</dbReference>
<dbReference type="InterPro" id="IPR018501">
    <property type="entry name" value="DDT_dom"/>
</dbReference>
<keyword evidence="9" id="KW-0804">Transcription</keyword>
<name>A0A0B1TFW5_OESDE</name>
<dbReference type="InterPro" id="IPR001739">
    <property type="entry name" value="Methyl_CpG_DNA-bd"/>
</dbReference>
<evidence type="ECO:0000256" key="2">
    <source>
        <dbReference type="ARBA" id="ARBA00007444"/>
    </source>
</evidence>
<evidence type="ECO:0000256" key="11">
    <source>
        <dbReference type="PROSITE-ProRule" id="PRU00035"/>
    </source>
</evidence>
<dbReference type="GO" id="GO:0005634">
    <property type="term" value="C:nucleus"/>
    <property type="evidence" value="ECO:0007669"/>
    <property type="project" value="UniProtKB-SubCell"/>
</dbReference>
<feature type="region of interest" description="Disordered" evidence="12">
    <location>
        <begin position="821"/>
        <end position="857"/>
    </location>
</feature>
<dbReference type="SUPFAM" id="SSF57903">
    <property type="entry name" value="FYVE/PHD zinc finger"/>
    <property type="match status" value="1"/>
</dbReference>
<keyword evidence="7" id="KW-0175">Coiled coil</keyword>
<evidence type="ECO:0000256" key="1">
    <source>
        <dbReference type="ARBA" id="ARBA00004123"/>
    </source>
</evidence>
<feature type="compositionally biased region" description="Acidic residues" evidence="12">
    <location>
        <begin position="834"/>
        <end position="857"/>
    </location>
</feature>
<evidence type="ECO:0000256" key="3">
    <source>
        <dbReference type="ARBA" id="ARBA00022723"/>
    </source>
</evidence>
<feature type="domain" description="MBD" evidence="15">
    <location>
        <begin position="126"/>
        <end position="198"/>
    </location>
</feature>
<comment type="similarity">
    <text evidence="2">Belongs to the WAL family.</text>
</comment>
<dbReference type="InterPro" id="IPR016177">
    <property type="entry name" value="DNA-bd_dom_sf"/>
</dbReference>
<dbReference type="PROSITE" id="PS01359">
    <property type="entry name" value="ZF_PHD_1"/>
    <property type="match status" value="1"/>
</dbReference>
<feature type="compositionally biased region" description="Basic and acidic residues" evidence="12">
    <location>
        <begin position="821"/>
        <end position="833"/>
    </location>
</feature>
<dbReference type="InterPro" id="IPR011011">
    <property type="entry name" value="Znf_FYVE_PHD"/>
</dbReference>
<keyword evidence="4" id="KW-0863">Zinc-finger</keyword>
<proteinExistence type="inferred from homology"/>
<evidence type="ECO:0000256" key="5">
    <source>
        <dbReference type="ARBA" id="ARBA00022833"/>
    </source>
</evidence>
<dbReference type="PANTHER" id="PTHR45915:SF2">
    <property type="entry name" value="TOUTATIS, ISOFORM E"/>
    <property type="match status" value="1"/>
</dbReference>
<feature type="compositionally biased region" description="Polar residues" evidence="12">
    <location>
        <begin position="102"/>
        <end position="113"/>
    </location>
</feature>
<organism evidence="16 17">
    <name type="scientific">Oesophagostomum dentatum</name>
    <name type="common">Nodular worm</name>
    <dbReference type="NCBI Taxonomy" id="61180"/>
    <lineage>
        <taxon>Eukaryota</taxon>
        <taxon>Metazoa</taxon>
        <taxon>Ecdysozoa</taxon>
        <taxon>Nematoda</taxon>
        <taxon>Chromadorea</taxon>
        <taxon>Rhabditida</taxon>
        <taxon>Rhabditina</taxon>
        <taxon>Rhabditomorpha</taxon>
        <taxon>Strongyloidea</taxon>
        <taxon>Strongylidae</taxon>
        <taxon>Oesophagostomum</taxon>
    </lineage>
</organism>
<feature type="compositionally biased region" description="Basic and acidic residues" evidence="12">
    <location>
        <begin position="239"/>
        <end position="261"/>
    </location>
</feature>
<dbReference type="GO" id="GO:0003677">
    <property type="term" value="F:DNA binding"/>
    <property type="evidence" value="ECO:0007669"/>
    <property type="project" value="InterPro"/>
</dbReference>
<feature type="compositionally biased region" description="Basic and acidic residues" evidence="12">
    <location>
        <begin position="496"/>
        <end position="515"/>
    </location>
</feature>
<evidence type="ECO:0000256" key="12">
    <source>
        <dbReference type="SAM" id="MobiDB-lite"/>
    </source>
</evidence>
<sequence>MQYPPTVPPLLSTTHPLDFRRPLRPAPQLRLRAAAKALGNVNKSMLDAAMLQLLATQMMTQQAAAAKLNGHSVNHHKVSKKDAVQLALDLSSKTKTEPGPSSDGTDTRSSATPSECLGEAGKKRPPATESQARVPLTLGWRRQTCIRTIAASGVRGDVVYYAPCGKKLSTYAEVLRYLMKHPCTSISRDNFSFSSKLIVGEFLMPKETESGEKTIVKLTEDVISEEINRLVSLKPPPRNGERKREKAEKPQEKPQEGRTTPEEVPEQSPHVEVEESPLDVYDDEDKIKWSREPIDDLFLTEIRPLPDLPRVENLRLNGVGFADALMVHEFVHNFAHVLELDPSTLPSLGVLCAGLVGDAQYFEKVVELTLSLFRLSLEYPGLPNGKRGRTRLSQTISEVGVTKENYSELMRLFLATRDSQGQKLSDLLTDRCFAELSGEEKVSILGYLCNELLCCPNIVKEIDRNLEEVGRLKGDRWMRDGKARALRVVQRRKQKTDRGLHNGECDGQTHDDRPPSRNSEASDGSRPTTPTPITRDRRLTPGLGQCEILTEEEESMSPEQLDVLIDSLNNEAEQLKEKINELSTKVRSFPLGCDRYHRQYWQIPGVPSILVESIESSGPSNPACNTDETCTKDPPDLKAPSFIHPDVLACVEDLVDDVVTSRSHTDRRKRKRFRRMDNPYKRGWWSIDTRESLEAVRASLHGRGIRERILHRLLCKSWFLKDVKLGKVELNKVGEEIDWKNLAGTNQSAVHRRLDELEARLTKAKIVSRLTANGHARCENNEKSLDELKERILYCERRINRNYLRPSFCVSDKKYLAHTMKMENKPKKDHHPEDEEERSEADKDEEGADDFDRDDSDSGEIVERWRAYVESADTPAQLALALQLLESSVAWELVHTLRLCQICRVKCEDPSATLRCTACRFSYHQECCKSPPSREWFCPACVESSTQVPTCLICSRQLDDLVTCRKCYHFFHAECATDSSYNCCGDFLCKGCDPRLFERRVIAHGECDDYIEADDPSDPAEHHHHIPNGHHPPQNRDIRKPLKRKAEAPPPVVFPIEMNADLCRAMLDELECQPGVGPFLEPVDLDLVPGYREAIANPIDMASIRNRVDAQCYETPDDFAADMELMFSNCRTFNEDDSPVGIAGRSHTPKILSQTLATAQVQLQQTS</sequence>
<feature type="region of interest" description="Disordered" evidence="12">
    <location>
        <begin position="91"/>
        <end position="134"/>
    </location>
</feature>
<dbReference type="GO" id="GO:0000785">
    <property type="term" value="C:chromatin"/>
    <property type="evidence" value="ECO:0007669"/>
    <property type="project" value="TreeGrafter"/>
</dbReference>
<keyword evidence="8 11" id="KW-0103">Bromodomain</keyword>
<feature type="region of interest" description="Disordered" evidence="12">
    <location>
        <begin position="1017"/>
        <end position="1037"/>
    </location>
</feature>
<dbReference type="PANTHER" id="PTHR45915">
    <property type="entry name" value="TRANSCRIPTION INTERMEDIARY FACTOR"/>
    <property type="match status" value="1"/>
</dbReference>
<evidence type="ECO:0000259" key="13">
    <source>
        <dbReference type="PROSITE" id="PS50014"/>
    </source>
</evidence>
<dbReference type="InterPro" id="IPR019786">
    <property type="entry name" value="Zinc_finger_PHD-type_CS"/>
</dbReference>
<dbReference type="CDD" id="cd15489">
    <property type="entry name" value="PHD_SF"/>
    <property type="match status" value="1"/>
</dbReference>
<keyword evidence="5" id="KW-0862">Zinc</keyword>
<dbReference type="PROSITE" id="PS00633">
    <property type="entry name" value="BROMODOMAIN_1"/>
    <property type="match status" value="1"/>
</dbReference>
<evidence type="ECO:0000256" key="7">
    <source>
        <dbReference type="ARBA" id="ARBA00023054"/>
    </source>
</evidence>
<dbReference type="SMART" id="SM00391">
    <property type="entry name" value="MBD"/>
    <property type="match status" value="1"/>
</dbReference>
<evidence type="ECO:0000313" key="16">
    <source>
        <dbReference type="EMBL" id="KHJ94692.1"/>
    </source>
</evidence>
<dbReference type="SMART" id="SM00571">
    <property type="entry name" value="DDT"/>
    <property type="match status" value="1"/>
</dbReference>
<keyword evidence="3" id="KW-0479">Metal-binding</keyword>
<dbReference type="InterPro" id="IPR036427">
    <property type="entry name" value="Bromodomain-like_sf"/>
</dbReference>
<dbReference type="AlphaFoldDB" id="A0A0B1TFW5"/>
<dbReference type="InterPro" id="IPR028941">
    <property type="entry name" value="WHIM2_dom"/>
</dbReference>
<evidence type="ECO:0000256" key="4">
    <source>
        <dbReference type="ARBA" id="ARBA00022771"/>
    </source>
</evidence>
<dbReference type="Gene3D" id="3.30.40.10">
    <property type="entry name" value="Zinc/RING finger domain, C3HC4 (zinc finger)"/>
    <property type="match status" value="1"/>
</dbReference>
<dbReference type="Pfam" id="PF01429">
    <property type="entry name" value="MBD"/>
    <property type="match status" value="1"/>
</dbReference>
<feature type="region of interest" description="Disordered" evidence="12">
    <location>
        <begin position="489"/>
        <end position="541"/>
    </location>
</feature>
<dbReference type="SUPFAM" id="SSF47370">
    <property type="entry name" value="Bromodomain"/>
    <property type="match status" value="1"/>
</dbReference>
<evidence type="ECO:0000259" key="15">
    <source>
        <dbReference type="PROSITE" id="PS50982"/>
    </source>
</evidence>
<comment type="subcellular location">
    <subcellularLocation>
        <location evidence="1">Nucleus</location>
    </subcellularLocation>
</comment>
<evidence type="ECO:0000256" key="6">
    <source>
        <dbReference type="ARBA" id="ARBA00023015"/>
    </source>
</evidence>
<feature type="region of interest" description="Disordered" evidence="12">
    <location>
        <begin position="1"/>
        <end position="21"/>
    </location>
</feature>
<dbReference type="PROSITE" id="PS50014">
    <property type="entry name" value="BROMODOMAIN_2"/>
    <property type="match status" value="1"/>
</dbReference>
<dbReference type="InterPro" id="IPR001965">
    <property type="entry name" value="Znf_PHD"/>
</dbReference>
<dbReference type="SUPFAM" id="SSF54171">
    <property type="entry name" value="DNA-binding domain"/>
    <property type="match status" value="1"/>
</dbReference>
<evidence type="ECO:0000256" key="9">
    <source>
        <dbReference type="ARBA" id="ARBA00023163"/>
    </source>
</evidence>
<dbReference type="PRINTS" id="PR00503">
    <property type="entry name" value="BROMODOMAIN"/>
</dbReference>
<dbReference type="Gene3D" id="3.30.890.10">
    <property type="entry name" value="Methyl-cpg-binding Protein 2, Chain A"/>
    <property type="match status" value="1"/>
</dbReference>
<dbReference type="Pfam" id="PF15613">
    <property type="entry name" value="WSD"/>
    <property type="match status" value="1"/>
</dbReference>
<reference evidence="16 17" key="1">
    <citation type="submission" date="2014-03" db="EMBL/GenBank/DDBJ databases">
        <title>Draft genome of the hookworm Oesophagostomum dentatum.</title>
        <authorList>
            <person name="Mitreva M."/>
        </authorList>
    </citation>
    <scope>NUCLEOTIDE SEQUENCE [LARGE SCALE GENOMIC DNA]</scope>
    <source>
        <strain evidence="16 17">OD-Hann</strain>
    </source>
</reference>
<dbReference type="OrthoDB" id="784962at2759"/>
<dbReference type="InterPro" id="IPR001487">
    <property type="entry name" value="Bromodomain"/>
</dbReference>
<keyword evidence="17" id="KW-1185">Reference proteome</keyword>
<dbReference type="SMART" id="SM00297">
    <property type="entry name" value="BROMO"/>
    <property type="match status" value="1"/>
</dbReference>
<feature type="domain" description="DDT" evidence="14">
    <location>
        <begin position="318"/>
        <end position="382"/>
    </location>
</feature>
<evidence type="ECO:0000256" key="8">
    <source>
        <dbReference type="ARBA" id="ARBA00023117"/>
    </source>
</evidence>
<feature type="region of interest" description="Disordered" evidence="12">
    <location>
        <begin position="229"/>
        <end position="277"/>
    </location>
</feature>
<protein>
    <submittedName>
        <fullName evidence="16">Methyl-CpG binding domain protein</fullName>
    </submittedName>
</protein>
<evidence type="ECO:0000259" key="14">
    <source>
        <dbReference type="PROSITE" id="PS50827"/>
    </source>
</evidence>
<keyword evidence="6" id="KW-0805">Transcription regulation</keyword>
<dbReference type="PROSITE" id="PS50827">
    <property type="entry name" value="DDT"/>
    <property type="match status" value="1"/>
</dbReference>
<dbReference type="InterPro" id="IPR018359">
    <property type="entry name" value="Bromodomain_CS"/>
</dbReference>
<keyword evidence="10" id="KW-0539">Nucleus</keyword>
<feature type="domain" description="Bromo" evidence="13">
    <location>
        <begin position="1071"/>
        <end position="1141"/>
    </location>
</feature>